<dbReference type="EMBL" id="ABJB011099225">
    <property type="status" value="NOT_ANNOTATED_CDS"/>
    <property type="molecule type" value="Genomic_DNA"/>
</dbReference>
<feature type="region of interest" description="Disordered" evidence="1">
    <location>
        <begin position="67"/>
        <end position="136"/>
    </location>
</feature>
<dbReference type="InParanoid" id="B7Q3Y3"/>
<dbReference type="PaxDb" id="6945-B7Q3Y3"/>
<feature type="compositionally biased region" description="Basic and acidic residues" evidence="1">
    <location>
        <begin position="123"/>
        <end position="136"/>
    </location>
</feature>
<dbReference type="EMBL" id="ABJB010962875">
    <property type="status" value="NOT_ANNOTATED_CDS"/>
    <property type="molecule type" value="Genomic_DNA"/>
</dbReference>
<dbReference type="STRING" id="6945.B7Q3Y3"/>
<feature type="non-terminal residue" evidence="2">
    <location>
        <position position="1"/>
    </location>
</feature>
<sequence>KMVRETRHLWVGNLPDNIREERIREHFKRYVMLLKNLAAAAAPAGRPRYRETPSLAMALSSRGLESRAGTVDRCAADESAKAVPSPGSVSTPRDRASRSASAPLVFRSGLGSLVPCGPPLPRGGERHGRLRCRGDP</sequence>
<feature type="non-terminal residue" evidence="2">
    <location>
        <position position="136"/>
    </location>
</feature>
<evidence type="ECO:0000313" key="3">
    <source>
        <dbReference type="EnsemblMetazoa" id="ISCW021729-PA"/>
    </source>
</evidence>
<evidence type="ECO:0000313" key="2">
    <source>
        <dbReference type="EMBL" id="EEC13555.1"/>
    </source>
</evidence>
<protein>
    <submittedName>
        <fullName evidence="2 3">Uncharacterized protein</fullName>
    </submittedName>
</protein>
<organism>
    <name type="scientific">Ixodes scapularis</name>
    <name type="common">Black-legged tick</name>
    <name type="synonym">Deer tick</name>
    <dbReference type="NCBI Taxonomy" id="6945"/>
    <lineage>
        <taxon>Eukaryota</taxon>
        <taxon>Metazoa</taxon>
        <taxon>Ecdysozoa</taxon>
        <taxon>Arthropoda</taxon>
        <taxon>Chelicerata</taxon>
        <taxon>Arachnida</taxon>
        <taxon>Acari</taxon>
        <taxon>Parasitiformes</taxon>
        <taxon>Ixodida</taxon>
        <taxon>Ixodoidea</taxon>
        <taxon>Ixodidae</taxon>
        <taxon>Ixodinae</taxon>
        <taxon>Ixodes</taxon>
    </lineage>
</organism>
<dbReference type="EMBL" id="DS852549">
    <property type="protein sequence ID" value="EEC13555.1"/>
    <property type="molecule type" value="Genomic_DNA"/>
</dbReference>
<dbReference type="SUPFAM" id="SSF54928">
    <property type="entry name" value="RNA-binding domain, RBD"/>
    <property type="match status" value="1"/>
</dbReference>
<reference evidence="2 4" key="1">
    <citation type="submission" date="2008-03" db="EMBL/GenBank/DDBJ databases">
        <title>Annotation of Ixodes scapularis.</title>
        <authorList>
            <consortium name="Ixodes scapularis Genome Project Consortium"/>
            <person name="Caler E."/>
            <person name="Hannick L.I."/>
            <person name="Bidwell S."/>
            <person name="Joardar V."/>
            <person name="Thiagarajan M."/>
            <person name="Amedeo P."/>
            <person name="Galinsky K.J."/>
            <person name="Schobel S."/>
            <person name="Inman J."/>
            <person name="Hostetler J."/>
            <person name="Miller J."/>
            <person name="Hammond M."/>
            <person name="Megy K."/>
            <person name="Lawson D."/>
            <person name="Kodira C."/>
            <person name="Sutton G."/>
            <person name="Meyer J."/>
            <person name="Hill C.A."/>
            <person name="Birren B."/>
            <person name="Nene V."/>
            <person name="Collins F."/>
            <person name="Alarcon-Chaidez F."/>
            <person name="Wikel S."/>
            <person name="Strausberg R."/>
        </authorList>
    </citation>
    <scope>NUCLEOTIDE SEQUENCE [LARGE SCALE GENOMIC DNA]</scope>
    <source>
        <strain evidence="4">Wikel</strain>
        <strain evidence="2">Wikel colony</strain>
    </source>
</reference>
<gene>
    <name evidence="2" type="ORF">IscW_ISCW021729</name>
</gene>
<dbReference type="HOGENOM" id="CLU_1880576_0_0_1"/>
<dbReference type="EMBL" id="ABJB010666668">
    <property type="status" value="NOT_ANNOTATED_CDS"/>
    <property type="molecule type" value="Genomic_DNA"/>
</dbReference>
<dbReference type="VEuPathDB" id="VectorBase:ISCW021729"/>
<proteinExistence type="predicted"/>
<dbReference type="GO" id="GO:0003676">
    <property type="term" value="F:nucleic acid binding"/>
    <property type="evidence" value="ECO:0007669"/>
    <property type="project" value="InterPro"/>
</dbReference>
<reference evidence="3" key="2">
    <citation type="submission" date="2020-05" db="UniProtKB">
        <authorList>
            <consortium name="EnsemblMetazoa"/>
        </authorList>
    </citation>
    <scope>IDENTIFICATION</scope>
    <source>
        <strain evidence="3">wikel</strain>
    </source>
</reference>
<evidence type="ECO:0000313" key="4">
    <source>
        <dbReference type="Proteomes" id="UP000001555"/>
    </source>
</evidence>
<keyword evidence="4" id="KW-1185">Reference proteome</keyword>
<dbReference type="InterPro" id="IPR035979">
    <property type="entry name" value="RBD_domain_sf"/>
</dbReference>
<dbReference type="AlphaFoldDB" id="B7Q3Y3"/>
<evidence type="ECO:0000256" key="1">
    <source>
        <dbReference type="SAM" id="MobiDB-lite"/>
    </source>
</evidence>
<dbReference type="VEuPathDB" id="VectorBase:ISCI021729"/>
<accession>B7Q3Y3</accession>
<dbReference type="Proteomes" id="UP000001555">
    <property type="component" value="Unassembled WGS sequence"/>
</dbReference>
<dbReference type="Gene3D" id="3.30.70.330">
    <property type="match status" value="1"/>
</dbReference>
<name>B7Q3Y3_IXOSC</name>
<dbReference type="EnsemblMetazoa" id="ISCW021729-RA">
    <property type="protein sequence ID" value="ISCW021729-PA"/>
    <property type="gene ID" value="ISCW021729"/>
</dbReference>
<dbReference type="InterPro" id="IPR012677">
    <property type="entry name" value="Nucleotide-bd_a/b_plait_sf"/>
</dbReference>